<proteinExistence type="predicted"/>
<dbReference type="STRING" id="1150626.PHAMO_360024"/>
<dbReference type="InterPro" id="IPR011006">
    <property type="entry name" value="CheY-like_superfamily"/>
</dbReference>
<gene>
    <name evidence="1" type="ORF">PHAMO_360024</name>
</gene>
<protein>
    <submittedName>
        <fullName evidence="1">Putative two-component response transcriptional regulator (CheY family)</fullName>
    </submittedName>
</protein>
<evidence type="ECO:0000313" key="2">
    <source>
        <dbReference type="Proteomes" id="UP000004169"/>
    </source>
</evidence>
<comment type="caution">
    <text evidence="1">The sequence shown here is derived from an EMBL/GenBank/DDBJ whole genome shotgun (WGS) entry which is preliminary data.</text>
</comment>
<dbReference type="EMBL" id="CAHP01000030">
    <property type="protein sequence ID" value="CCG42314.1"/>
    <property type="molecule type" value="Genomic_DNA"/>
</dbReference>
<dbReference type="AlphaFoldDB" id="H8FVC6"/>
<name>H8FVC6_MAGML</name>
<organism evidence="1 2">
    <name type="scientific">Magnetospirillum molischianum DSM 120</name>
    <dbReference type="NCBI Taxonomy" id="1150626"/>
    <lineage>
        <taxon>Bacteria</taxon>
        <taxon>Pseudomonadati</taxon>
        <taxon>Pseudomonadota</taxon>
        <taxon>Alphaproteobacteria</taxon>
        <taxon>Rhodospirillales</taxon>
        <taxon>Rhodospirillaceae</taxon>
        <taxon>Magnetospirillum</taxon>
    </lineage>
</organism>
<sequence length="81" mass="8627">MAGDPRPLIALVDDDALFRESLTANLTSAGYAVRGWEEGTTFLAALGNRKDQICFCSTGRCPVSTGSRCWVGSGLFAPNSR</sequence>
<keyword evidence="2" id="KW-1185">Reference proteome</keyword>
<accession>H8FVC6</accession>
<reference evidence="1 2" key="1">
    <citation type="journal article" date="2012" name="J. Bacteriol.">
        <title>Draft Genome Sequence of the Purple Photosynthetic Bacterium Phaeospirillum molischianum DSM120, a Particularly Versatile Bacterium.</title>
        <authorList>
            <person name="Duquesne K."/>
            <person name="Prima V."/>
            <person name="Ji B."/>
            <person name="Rouy Z."/>
            <person name="Medigue C."/>
            <person name="Talla E."/>
            <person name="Sturgis J.N."/>
        </authorList>
    </citation>
    <scope>NUCLEOTIDE SEQUENCE [LARGE SCALE GENOMIC DNA]</scope>
    <source>
        <strain evidence="2">DSM120</strain>
    </source>
</reference>
<dbReference type="Gene3D" id="3.40.50.2300">
    <property type="match status" value="1"/>
</dbReference>
<evidence type="ECO:0000313" key="1">
    <source>
        <dbReference type="EMBL" id="CCG42314.1"/>
    </source>
</evidence>
<dbReference type="SUPFAM" id="SSF52172">
    <property type="entry name" value="CheY-like"/>
    <property type="match status" value="1"/>
</dbReference>
<dbReference type="Proteomes" id="UP000004169">
    <property type="component" value="Unassembled WGS sequence"/>
</dbReference>